<keyword evidence="6 8" id="KW-1133">Transmembrane helix</keyword>
<evidence type="ECO:0000256" key="2">
    <source>
        <dbReference type="ARBA" id="ARBA00007935"/>
    </source>
</evidence>
<dbReference type="EMBL" id="UINC01180903">
    <property type="protein sequence ID" value="SVD90329.1"/>
    <property type="molecule type" value="Genomic_DNA"/>
</dbReference>
<dbReference type="GO" id="GO:0033214">
    <property type="term" value="P:siderophore-iron import into cell"/>
    <property type="evidence" value="ECO:0007669"/>
    <property type="project" value="TreeGrafter"/>
</dbReference>
<feature type="transmembrane region" description="Helical" evidence="8">
    <location>
        <begin position="49"/>
        <end position="69"/>
    </location>
</feature>
<keyword evidence="5 8" id="KW-0812">Transmembrane</keyword>
<evidence type="ECO:0008006" key="10">
    <source>
        <dbReference type="Google" id="ProtNLM"/>
    </source>
</evidence>
<feature type="transmembrane region" description="Helical" evidence="8">
    <location>
        <begin position="239"/>
        <end position="258"/>
    </location>
</feature>
<dbReference type="AlphaFoldDB" id="A0A382Z571"/>
<feature type="transmembrane region" description="Helical" evidence="8">
    <location>
        <begin position="167"/>
        <end position="200"/>
    </location>
</feature>
<keyword evidence="3" id="KW-0813">Transport</keyword>
<feature type="non-terminal residue" evidence="9">
    <location>
        <position position="259"/>
    </location>
</feature>
<dbReference type="InterPro" id="IPR000522">
    <property type="entry name" value="ABC_transptr_permease_BtuC"/>
</dbReference>
<keyword evidence="7 8" id="KW-0472">Membrane</keyword>
<protein>
    <recommendedName>
        <fullName evidence="10">Iron ABC transporter permease</fullName>
    </recommendedName>
</protein>
<comment type="similarity">
    <text evidence="2">Belongs to the binding-protein-dependent transport system permease family. FecCD subfamily.</text>
</comment>
<gene>
    <name evidence="9" type="ORF">METZ01_LOCUS443183</name>
</gene>
<evidence type="ECO:0000256" key="8">
    <source>
        <dbReference type="SAM" id="Phobius"/>
    </source>
</evidence>
<feature type="transmembrane region" description="Helical" evidence="8">
    <location>
        <begin position="24"/>
        <end position="43"/>
    </location>
</feature>
<accession>A0A382Z571</accession>
<evidence type="ECO:0000256" key="5">
    <source>
        <dbReference type="ARBA" id="ARBA00022692"/>
    </source>
</evidence>
<feature type="transmembrane region" description="Helical" evidence="8">
    <location>
        <begin position="76"/>
        <end position="98"/>
    </location>
</feature>
<dbReference type="CDD" id="cd06550">
    <property type="entry name" value="TM_ABC_iron-siderophores_like"/>
    <property type="match status" value="1"/>
</dbReference>
<comment type="subcellular location">
    <subcellularLocation>
        <location evidence="1">Cell membrane</location>
        <topology evidence="1">Multi-pass membrane protein</topology>
    </subcellularLocation>
</comment>
<dbReference type="PANTHER" id="PTHR30472:SF25">
    <property type="entry name" value="ABC TRANSPORTER PERMEASE PROTEIN MJ0876-RELATED"/>
    <property type="match status" value="1"/>
</dbReference>
<evidence type="ECO:0000256" key="4">
    <source>
        <dbReference type="ARBA" id="ARBA00022475"/>
    </source>
</evidence>
<dbReference type="GO" id="GO:0022857">
    <property type="term" value="F:transmembrane transporter activity"/>
    <property type="evidence" value="ECO:0007669"/>
    <property type="project" value="InterPro"/>
</dbReference>
<dbReference type="PANTHER" id="PTHR30472">
    <property type="entry name" value="FERRIC ENTEROBACTIN TRANSPORT SYSTEM PERMEASE PROTEIN"/>
    <property type="match status" value="1"/>
</dbReference>
<evidence type="ECO:0000313" key="9">
    <source>
        <dbReference type="EMBL" id="SVD90329.1"/>
    </source>
</evidence>
<keyword evidence="4" id="KW-1003">Cell membrane</keyword>
<sequence length="259" mass="25787">GAALGVAGAALQGLLRNPLAEPGLIGVSGTAALGAVIAFYSGLSVTFSFALPAGGMIGALISVVLLYMLAGRDPSVLTLILAGVAISALAGALTTLALNLSPNPYAAFEIFFWLMGSLADRSLNHVALAVPFITVGIVLLMTTGPSLDALTLGEDVAQSLGVRLSGLQARVIIGTALAVGASVSVAGVIGFVGLVVPHLLRHAVGQSPSRLLIVSAPGGAALTLAADTAVRFLTNGPELHLGVLTALIGAPFFLGLVLK</sequence>
<evidence type="ECO:0000256" key="6">
    <source>
        <dbReference type="ARBA" id="ARBA00022989"/>
    </source>
</evidence>
<evidence type="ECO:0000256" key="3">
    <source>
        <dbReference type="ARBA" id="ARBA00022448"/>
    </source>
</evidence>
<dbReference type="InterPro" id="IPR037294">
    <property type="entry name" value="ABC_BtuC-like"/>
</dbReference>
<dbReference type="Gene3D" id="1.10.3470.10">
    <property type="entry name" value="ABC transporter involved in vitamin B12 uptake, BtuC"/>
    <property type="match status" value="1"/>
</dbReference>
<organism evidence="9">
    <name type="scientific">marine metagenome</name>
    <dbReference type="NCBI Taxonomy" id="408172"/>
    <lineage>
        <taxon>unclassified sequences</taxon>
        <taxon>metagenomes</taxon>
        <taxon>ecological metagenomes</taxon>
    </lineage>
</organism>
<evidence type="ECO:0000256" key="7">
    <source>
        <dbReference type="ARBA" id="ARBA00023136"/>
    </source>
</evidence>
<dbReference type="GO" id="GO:0005886">
    <property type="term" value="C:plasma membrane"/>
    <property type="evidence" value="ECO:0007669"/>
    <property type="project" value="UniProtKB-SubCell"/>
</dbReference>
<feature type="transmembrane region" description="Helical" evidence="8">
    <location>
        <begin position="212"/>
        <end position="233"/>
    </location>
</feature>
<proteinExistence type="inferred from homology"/>
<dbReference type="SUPFAM" id="SSF81345">
    <property type="entry name" value="ABC transporter involved in vitamin B12 uptake, BtuC"/>
    <property type="match status" value="1"/>
</dbReference>
<name>A0A382Z571_9ZZZZ</name>
<feature type="transmembrane region" description="Helical" evidence="8">
    <location>
        <begin position="126"/>
        <end position="147"/>
    </location>
</feature>
<feature type="non-terminal residue" evidence="9">
    <location>
        <position position="1"/>
    </location>
</feature>
<dbReference type="Pfam" id="PF01032">
    <property type="entry name" value="FecCD"/>
    <property type="match status" value="1"/>
</dbReference>
<evidence type="ECO:0000256" key="1">
    <source>
        <dbReference type="ARBA" id="ARBA00004651"/>
    </source>
</evidence>
<reference evidence="9" key="1">
    <citation type="submission" date="2018-05" db="EMBL/GenBank/DDBJ databases">
        <authorList>
            <person name="Lanie J.A."/>
            <person name="Ng W.-L."/>
            <person name="Kazmierczak K.M."/>
            <person name="Andrzejewski T.M."/>
            <person name="Davidsen T.M."/>
            <person name="Wayne K.J."/>
            <person name="Tettelin H."/>
            <person name="Glass J.I."/>
            <person name="Rusch D."/>
            <person name="Podicherti R."/>
            <person name="Tsui H.-C.T."/>
            <person name="Winkler M.E."/>
        </authorList>
    </citation>
    <scope>NUCLEOTIDE SEQUENCE</scope>
</reference>